<evidence type="ECO:0000256" key="8">
    <source>
        <dbReference type="ARBA" id="ARBA00023180"/>
    </source>
</evidence>
<keyword evidence="2 11" id="KW-0812">Transmembrane</keyword>
<dbReference type="InterPro" id="IPR000826">
    <property type="entry name" value="Formyl_rcpt-rel"/>
</dbReference>
<feature type="transmembrane region" description="Helical" evidence="11">
    <location>
        <begin position="205"/>
        <end position="225"/>
    </location>
</feature>
<keyword evidence="4" id="KW-0297">G-protein coupled receptor</keyword>
<proteinExistence type="inferred from homology"/>
<evidence type="ECO:0000256" key="2">
    <source>
        <dbReference type="ARBA" id="ARBA00022692"/>
    </source>
</evidence>
<keyword evidence="14" id="KW-1185">Reference proteome</keyword>
<keyword evidence="6" id="KW-1015">Disulfide bond</keyword>
<dbReference type="InterPro" id="IPR000276">
    <property type="entry name" value="GPCR_Rhodpsn"/>
</dbReference>
<feature type="transmembrane region" description="Helical" evidence="11">
    <location>
        <begin position="146"/>
        <end position="168"/>
    </location>
</feature>
<keyword evidence="8" id="KW-0325">Glycoprotein</keyword>
<organism evidence="13 14">
    <name type="scientific">Silurus meridionalis</name>
    <name type="common">Southern catfish</name>
    <name type="synonym">Silurus soldatovi meridionalis</name>
    <dbReference type="NCBI Taxonomy" id="175797"/>
    <lineage>
        <taxon>Eukaryota</taxon>
        <taxon>Metazoa</taxon>
        <taxon>Chordata</taxon>
        <taxon>Craniata</taxon>
        <taxon>Vertebrata</taxon>
        <taxon>Euteleostomi</taxon>
        <taxon>Actinopterygii</taxon>
        <taxon>Neopterygii</taxon>
        <taxon>Teleostei</taxon>
        <taxon>Ostariophysi</taxon>
        <taxon>Siluriformes</taxon>
        <taxon>Siluridae</taxon>
        <taxon>Silurus</taxon>
    </lineage>
</organism>
<evidence type="ECO:0000256" key="4">
    <source>
        <dbReference type="ARBA" id="ARBA00023040"/>
    </source>
</evidence>
<keyword evidence="7" id="KW-0675">Receptor</keyword>
<reference evidence="13" key="1">
    <citation type="submission" date="2020-08" db="EMBL/GenBank/DDBJ databases">
        <title>Chromosome-level assembly of Southern catfish (Silurus meridionalis) provides insights into visual adaptation to the nocturnal and benthic lifestyles.</title>
        <authorList>
            <person name="Zhang Y."/>
            <person name="Wang D."/>
            <person name="Peng Z."/>
        </authorList>
    </citation>
    <scope>NUCLEOTIDE SEQUENCE</scope>
    <source>
        <strain evidence="13">SWU-2019-XX</strain>
        <tissue evidence="13">Muscle</tissue>
    </source>
</reference>
<gene>
    <name evidence="13" type="ORF">HF521_014836</name>
</gene>
<dbReference type="InterPro" id="IPR017452">
    <property type="entry name" value="GPCR_Rhodpsn_7TM"/>
</dbReference>
<keyword evidence="9" id="KW-0807">Transducer</keyword>
<dbReference type="PROSITE" id="PS50262">
    <property type="entry name" value="G_PROTEIN_RECEP_F1_2"/>
    <property type="match status" value="1"/>
</dbReference>
<evidence type="ECO:0000256" key="10">
    <source>
        <dbReference type="ARBA" id="ARBA00025736"/>
    </source>
</evidence>
<dbReference type="PANTHER" id="PTHR24225">
    <property type="entry name" value="CHEMOTACTIC RECEPTOR"/>
    <property type="match status" value="1"/>
</dbReference>
<comment type="similarity">
    <text evidence="10">Belongs to the chemokine-like receptor (CMKLR) family.</text>
</comment>
<dbReference type="Pfam" id="PF00001">
    <property type="entry name" value="7tm_1"/>
    <property type="match status" value="1"/>
</dbReference>
<keyword evidence="3 11" id="KW-1133">Transmembrane helix</keyword>
<dbReference type="GO" id="GO:0004875">
    <property type="term" value="F:complement receptor activity"/>
    <property type="evidence" value="ECO:0007669"/>
    <property type="project" value="TreeGrafter"/>
</dbReference>
<dbReference type="OrthoDB" id="8888548at2759"/>
<evidence type="ECO:0000313" key="14">
    <source>
        <dbReference type="Proteomes" id="UP000606274"/>
    </source>
</evidence>
<feature type="transmembrane region" description="Helical" evidence="11">
    <location>
        <begin position="272"/>
        <end position="291"/>
    </location>
</feature>
<dbReference type="GO" id="GO:0007204">
    <property type="term" value="P:positive regulation of cytosolic calcium ion concentration"/>
    <property type="evidence" value="ECO:0007669"/>
    <property type="project" value="TreeGrafter"/>
</dbReference>
<evidence type="ECO:0000256" key="11">
    <source>
        <dbReference type="SAM" id="Phobius"/>
    </source>
</evidence>
<evidence type="ECO:0000256" key="3">
    <source>
        <dbReference type="ARBA" id="ARBA00022989"/>
    </source>
</evidence>
<dbReference type="PANTHER" id="PTHR24225:SF74">
    <property type="entry name" value="CHEMOKINE-LIKE RECEPTOR 1"/>
    <property type="match status" value="1"/>
</dbReference>
<feature type="transmembrane region" description="Helical" evidence="11">
    <location>
        <begin position="31"/>
        <end position="55"/>
    </location>
</feature>
<comment type="subcellular location">
    <subcellularLocation>
        <location evidence="1">Membrane</location>
        <topology evidence="1">Multi-pass membrane protein</topology>
    </subcellularLocation>
</comment>
<evidence type="ECO:0000313" key="13">
    <source>
        <dbReference type="EMBL" id="KAF7687608.1"/>
    </source>
</evidence>
<keyword evidence="5 11" id="KW-0472">Membrane</keyword>
<evidence type="ECO:0000256" key="1">
    <source>
        <dbReference type="ARBA" id="ARBA00004141"/>
    </source>
</evidence>
<dbReference type="EMBL" id="JABFDY010000027">
    <property type="protein sequence ID" value="KAF7687608.1"/>
    <property type="molecule type" value="Genomic_DNA"/>
</dbReference>
<dbReference type="GO" id="GO:0006954">
    <property type="term" value="P:inflammatory response"/>
    <property type="evidence" value="ECO:0007669"/>
    <property type="project" value="TreeGrafter"/>
</dbReference>
<evidence type="ECO:0000256" key="5">
    <source>
        <dbReference type="ARBA" id="ARBA00023136"/>
    </source>
</evidence>
<dbReference type="Proteomes" id="UP000606274">
    <property type="component" value="Unassembled WGS sequence"/>
</dbReference>
<dbReference type="PRINTS" id="PR00237">
    <property type="entry name" value="GPCRRHODOPSN"/>
</dbReference>
<dbReference type="GO" id="GO:0004930">
    <property type="term" value="F:G protein-coupled receptor activity"/>
    <property type="evidence" value="ECO:0007669"/>
    <property type="project" value="UniProtKB-KW"/>
</dbReference>
<feature type="transmembrane region" description="Helical" evidence="11">
    <location>
        <begin position="246"/>
        <end position="266"/>
    </location>
</feature>
<dbReference type="GO" id="GO:0007200">
    <property type="term" value="P:phospholipase C-activating G protein-coupled receptor signaling pathway"/>
    <property type="evidence" value="ECO:0007669"/>
    <property type="project" value="TreeGrafter"/>
</dbReference>
<dbReference type="SUPFAM" id="SSF81321">
    <property type="entry name" value="Family A G protein-coupled receptor-like"/>
    <property type="match status" value="1"/>
</dbReference>
<dbReference type="GO" id="GO:0005886">
    <property type="term" value="C:plasma membrane"/>
    <property type="evidence" value="ECO:0007669"/>
    <property type="project" value="TreeGrafter"/>
</dbReference>
<evidence type="ECO:0000256" key="7">
    <source>
        <dbReference type="ARBA" id="ARBA00023170"/>
    </source>
</evidence>
<evidence type="ECO:0000256" key="6">
    <source>
        <dbReference type="ARBA" id="ARBA00023157"/>
    </source>
</evidence>
<dbReference type="AlphaFoldDB" id="A0A8T0A6V0"/>
<dbReference type="Gene3D" id="1.20.1070.10">
    <property type="entry name" value="Rhodopsin 7-helix transmembrane proteins"/>
    <property type="match status" value="1"/>
</dbReference>
<protein>
    <recommendedName>
        <fullName evidence="12">G-protein coupled receptors family 1 profile domain-containing protein</fullName>
    </recommendedName>
</protein>
<accession>A0A8T0A6V0</accession>
<evidence type="ECO:0000259" key="12">
    <source>
        <dbReference type="PROSITE" id="PS50262"/>
    </source>
</evidence>
<feature type="transmembrane region" description="Helical" evidence="11">
    <location>
        <begin position="67"/>
        <end position="87"/>
    </location>
</feature>
<comment type="caution">
    <text evidence="13">The sequence shown here is derived from an EMBL/GenBank/DDBJ whole genome shotgun (WGS) entry which is preliminary data.</text>
</comment>
<evidence type="ECO:0000256" key="9">
    <source>
        <dbReference type="ARBA" id="ARBA00023224"/>
    </source>
</evidence>
<feature type="domain" description="G-protein coupled receptors family 1 profile" evidence="12">
    <location>
        <begin position="44"/>
        <end position="288"/>
    </location>
</feature>
<name>A0A8T0A6V0_SILME</name>
<feature type="transmembrane region" description="Helical" evidence="11">
    <location>
        <begin position="107"/>
        <end position="125"/>
    </location>
</feature>
<sequence length="306" mass="35445">MSNQTTDYDYNLPSELKNWHEKHEYLNTIRILYFTGFLIICTLGLVLNLFVIIACSWNHLKSDTAKWVLALAVTHLIFSAFLPLQILYSWYHFNWHYGAILCKVSSYVFYASLFSTAGILSFWTVKGTIERFKCKRKCCLTFKHSTVVLILILCSWTLAAILSIPSLYSRELRYSDLGEQCIDDYDLNDDSMTEYGKRNQEMVTSYRFVLGILIPAFLIAICPCCQRQSMERKCKQITCLIKMAHIVCWTPLLLMVLLQAFSTFGYPYGLPVATVLATAHCCINPMIYLLVSHDIKMKWMKQQEMD</sequence>